<dbReference type="SUPFAM" id="SSF52402">
    <property type="entry name" value="Adenine nucleotide alpha hydrolases-like"/>
    <property type="match status" value="1"/>
</dbReference>
<dbReference type="AlphaFoldDB" id="A0A2N8ZEI4"/>
<keyword evidence="5 8" id="KW-0547">Nucleotide-binding</keyword>
<dbReference type="InterPro" id="IPR014729">
    <property type="entry name" value="Rossmann-like_a/b/a_fold"/>
</dbReference>
<dbReference type="PANTHER" id="PTHR43033">
    <property type="entry name" value="TRNA(ILE)-LYSIDINE SYNTHASE-RELATED"/>
    <property type="match status" value="1"/>
</dbReference>
<comment type="catalytic activity">
    <reaction evidence="7 8">
        <text>cytidine(34) in tRNA(Ile2) + L-lysine + ATP = lysidine(34) in tRNA(Ile2) + AMP + diphosphate + H(+)</text>
        <dbReference type="Rhea" id="RHEA:43744"/>
        <dbReference type="Rhea" id="RHEA-COMP:10625"/>
        <dbReference type="Rhea" id="RHEA-COMP:10670"/>
        <dbReference type="ChEBI" id="CHEBI:15378"/>
        <dbReference type="ChEBI" id="CHEBI:30616"/>
        <dbReference type="ChEBI" id="CHEBI:32551"/>
        <dbReference type="ChEBI" id="CHEBI:33019"/>
        <dbReference type="ChEBI" id="CHEBI:82748"/>
        <dbReference type="ChEBI" id="CHEBI:83665"/>
        <dbReference type="ChEBI" id="CHEBI:456215"/>
        <dbReference type="EC" id="6.3.4.19"/>
    </reaction>
</comment>
<dbReference type="GO" id="GO:0005524">
    <property type="term" value="F:ATP binding"/>
    <property type="evidence" value="ECO:0007669"/>
    <property type="project" value="UniProtKB-UniRule"/>
</dbReference>
<comment type="similarity">
    <text evidence="8">Belongs to the tRNA(Ile)-lysidine synthase family.</text>
</comment>
<evidence type="ECO:0000256" key="3">
    <source>
        <dbReference type="ARBA" id="ARBA00022598"/>
    </source>
</evidence>
<evidence type="ECO:0000313" key="10">
    <source>
        <dbReference type="EMBL" id="SON50306.1"/>
    </source>
</evidence>
<dbReference type="GO" id="GO:0006400">
    <property type="term" value="P:tRNA modification"/>
    <property type="evidence" value="ECO:0007669"/>
    <property type="project" value="UniProtKB-UniRule"/>
</dbReference>
<keyword evidence="4 8" id="KW-0819">tRNA processing</keyword>
<comment type="subcellular location">
    <subcellularLocation>
        <location evidence="1 8">Cytoplasm</location>
    </subcellularLocation>
</comment>
<dbReference type="EMBL" id="LT960611">
    <property type="protein sequence ID" value="SON50306.1"/>
    <property type="molecule type" value="Genomic_DNA"/>
</dbReference>
<dbReference type="Pfam" id="PF11734">
    <property type="entry name" value="TilS_C"/>
    <property type="match status" value="1"/>
</dbReference>
<comment type="domain">
    <text evidence="8">The N-terminal region contains the highly conserved SGGXDS motif, predicted to be a P-loop motif involved in ATP binding.</text>
</comment>
<dbReference type="Pfam" id="PF01171">
    <property type="entry name" value="ATP_bind_3"/>
    <property type="match status" value="1"/>
</dbReference>
<dbReference type="Gene3D" id="3.40.50.620">
    <property type="entry name" value="HUPs"/>
    <property type="match status" value="1"/>
</dbReference>
<evidence type="ECO:0000256" key="4">
    <source>
        <dbReference type="ARBA" id="ARBA00022694"/>
    </source>
</evidence>
<dbReference type="OrthoDB" id="9807403at2"/>
<dbReference type="PANTHER" id="PTHR43033:SF1">
    <property type="entry name" value="TRNA(ILE)-LYSIDINE SYNTHASE-RELATED"/>
    <property type="match status" value="1"/>
</dbReference>
<evidence type="ECO:0000256" key="7">
    <source>
        <dbReference type="ARBA" id="ARBA00048539"/>
    </source>
</evidence>
<proteinExistence type="inferred from homology"/>
<evidence type="ECO:0000259" key="9">
    <source>
        <dbReference type="SMART" id="SM00977"/>
    </source>
</evidence>
<dbReference type="SMART" id="SM00977">
    <property type="entry name" value="TilS_C"/>
    <property type="match status" value="1"/>
</dbReference>
<dbReference type="EC" id="6.3.4.19" evidence="8"/>
<dbReference type="KEGG" id="vta:A2327"/>
<dbReference type="SUPFAM" id="SSF82829">
    <property type="entry name" value="MesJ substrate recognition domain-like"/>
    <property type="match status" value="1"/>
</dbReference>
<accession>A0A2N8ZEI4</accession>
<dbReference type="InterPro" id="IPR012094">
    <property type="entry name" value="tRNA_Ile_lys_synt"/>
</dbReference>
<keyword evidence="11" id="KW-1185">Reference proteome</keyword>
<comment type="function">
    <text evidence="8">Ligates lysine onto the cytidine present at position 34 of the AUA codon-specific tRNA(Ile) that contains the anticodon CAU, in an ATP-dependent manner. Cytidine is converted to lysidine, thus changing the amino acid specificity of the tRNA from methionine to isoleucine.</text>
</comment>
<dbReference type="Proteomes" id="UP000235828">
    <property type="component" value="Chromosome A"/>
</dbReference>
<dbReference type="InterPro" id="IPR015262">
    <property type="entry name" value="tRNA_Ile_lys_synt_subst-bd"/>
</dbReference>
<dbReference type="InterPro" id="IPR011063">
    <property type="entry name" value="TilS/TtcA_N"/>
</dbReference>
<evidence type="ECO:0000256" key="6">
    <source>
        <dbReference type="ARBA" id="ARBA00022840"/>
    </source>
</evidence>
<feature type="domain" description="Lysidine-tRNA(Ile) synthetase C-terminal" evidence="9">
    <location>
        <begin position="376"/>
        <end position="445"/>
    </location>
</feature>
<dbReference type="InterPro" id="IPR012796">
    <property type="entry name" value="Lysidine-tRNA-synth_C"/>
</dbReference>
<keyword evidence="2 8" id="KW-0963">Cytoplasm</keyword>
<organism evidence="10 11">
    <name type="scientific">Vibrio tapetis subsp. tapetis</name>
    <dbReference type="NCBI Taxonomy" id="1671868"/>
    <lineage>
        <taxon>Bacteria</taxon>
        <taxon>Pseudomonadati</taxon>
        <taxon>Pseudomonadota</taxon>
        <taxon>Gammaproteobacteria</taxon>
        <taxon>Vibrionales</taxon>
        <taxon>Vibrionaceae</taxon>
        <taxon>Vibrio</taxon>
    </lineage>
</organism>
<evidence type="ECO:0000256" key="5">
    <source>
        <dbReference type="ARBA" id="ARBA00022741"/>
    </source>
</evidence>
<protein>
    <recommendedName>
        <fullName evidence="8">tRNA(Ile)-lysidine synthase</fullName>
        <ecNumber evidence="8">6.3.4.19</ecNumber>
    </recommendedName>
    <alternativeName>
        <fullName evidence="8">tRNA(Ile)-2-lysyl-cytidine synthase</fullName>
    </alternativeName>
    <alternativeName>
        <fullName evidence="8">tRNA(Ile)-lysidine synthetase</fullName>
    </alternativeName>
</protein>
<dbReference type="Pfam" id="PF09179">
    <property type="entry name" value="TilS"/>
    <property type="match status" value="1"/>
</dbReference>
<keyword evidence="6 8" id="KW-0067">ATP-binding</keyword>
<dbReference type="HAMAP" id="MF_01161">
    <property type="entry name" value="tRNA_Ile_lys_synt"/>
    <property type="match status" value="1"/>
</dbReference>
<evidence type="ECO:0000256" key="1">
    <source>
        <dbReference type="ARBA" id="ARBA00004496"/>
    </source>
</evidence>
<feature type="binding site" evidence="8">
    <location>
        <begin position="35"/>
        <end position="40"/>
    </location>
    <ligand>
        <name>ATP</name>
        <dbReference type="ChEBI" id="CHEBI:30616"/>
    </ligand>
</feature>
<dbReference type="InterPro" id="IPR012795">
    <property type="entry name" value="tRNA_Ile_lys_synt_N"/>
</dbReference>
<sequence>MLAFFIFEVFVLYSAFSQILHDNRQSGHRIVLALSGGVDSRVLLDLLIRYRAENQAVECCAVHVHHGLSPNADLWLERCKQWCMASDMSFFSHRVNLALPQGESLEEIAREARYQALRSHVSDGDILLTGQHSGDQLETFLLALKRGSGPKGLSSMAQVMPFEAGWLVRPLLTQSRREIEDYALHHQLNWNEDESNQDQRYDRNFLRHSILPKLTERWPSIEASVQRSAELCAEQQALLDELLTEKLEACLHRDGSLVIDLLASQSEIARHQLLRMWLARLRVRMPSRKQLSLIWSEVALSQADANPKLALKAGEIRRFQSRLYWVETYQDLALWQQHLVLNQACSLPDGLGQLILRERREDALLTLRAPIDNEKVWVHFEPQGLSAHPMTRQHSRKLKKLFQEYGVPTWLRKRYPILMYGDRIAAVGNLFVTRHCSGQECELIWYK</sequence>
<reference evidence="10 11" key="1">
    <citation type="submission" date="2017-10" db="EMBL/GenBank/DDBJ databases">
        <authorList>
            <person name="Banno H."/>
            <person name="Chua N.-H."/>
        </authorList>
    </citation>
    <scope>NUCLEOTIDE SEQUENCE [LARGE SCALE GENOMIC DNA]</scope>
    <source>
        <strain evidence="10">Vibrio tapetis CECT4600</strain>
    </source>
</reference>
<dbReference type="NCBIfam" id="TIGR02433">
    <property type="entry name" value="lysidine_TilS_C"/>
    <property type="match status" value="1"/>
</dbReference>
<evidence type="ECO:0000256" key="8">
    <source>
        <dbReference type="HAMAP-Rule" id="MF_01161"/>
    </source>
</evidence>
<keyword evidence="3 8" id="KW-0436">Ligase</keyword>
<dbReference type="SUPFAM" id="SSF56037">
    <property type="entry name" value="PheT/TilS domain"/>
    <property type="match status" value="1"/>
</dbReference>
<evidence type="ECO:0000256" key="2">
    <source>
        <dbReference type="ARBA" id="ARBA00022490"/>
    </source>
</evidence>
<dbReference type="CDD" id="cd01992">
    <property type="entry name" value="TilS_N"/>
    <property type="match status" value="1"/>
</dbReference>
<name>A0A2N8ZEI4_9VIBR</name>
<dbReference type="Gene3D" id="1.20.59.20">
    <property type="match status" value="1"/>
</dbReference>
<dbReference type="NCBIfam" id="TIGR02432">
    <property type="entry name" value="lysidine_TilS_N"/>
    <property type="match status" value="1"/>
</dbReference>
<dbReference type="GO" id="GO:0005737">
    <property type="term" value="C:cytoplasm"/>
    <property type="evidence" value="ECO:0007669"/>
    <property type="project" value="UniProtKB-SubCell"/>
</dbReference>
<dbReference type="GO" id="GO:0032267">
    <property type="term" value="F:tRNA(Ile)-lysidine synthase activity"/>
    <property type="evidence" value="ECO:0007669"/>
    <property type="project" value="UniProtKB-EC"/>
</dbReference>
<dbReference type="RefSeq" id="WP_102522816.1">
    <property type="nucleotide sequence ID" value="NZ_LT960611.1"/>
</dbReference>
<evidence type="ECO:0000313" key="11">
    <source>
        <dbReference type="Proteomes" id="UP000235828"/>
    </source>
</evidence>
<gene>
    <name evidence="8 10" type="primary">tilS</name>
    <name evidence="10" type="ORF">VTAP4600_A2327</name>
</gene>